<protein>
    <submittedName>
        <fullName evidence="2">Uncharacterized protein</fullName>
    </submittedName>
</protein>
<evidence type="ECO:0000313" key="3">
    <source>
        <dbReference type="Proteomes" id="UP000430079"/>
    </source>
</evidence>
<reference evidence="2 3" key="1">
    <citation type="submission" date="2019-12" db="EMBL/GenBank/DDBJ databases">
        <title>Whole genome shotgun sequence of Streptomyces hygroscopicus subsp. glebosus NBRC 13786.</title>
        <authorList>
            <person name="Ichikawa N."/>
            <person name="Kimura A."/>
            <person name="Kitahashi Y."/>
            <person name="Komaki H."/>
            <person name="Tamura T."/>
        </authorList>
    </citation>
    <scope>NUCLEOTIDE SEQUENCE [LARGE SCALE GENOMIC DNA]</scope>
    <source>
        <strain evidence="2 3">NBRC 13786</strain>
    </source>
</reference>
<dbReference type="Proteomes" id="UP000430079">
    <property type="component" value="Unassembled WGS sequence"/>
</dbReference>
<keyword evidence="3" id="KW-1185">Reference proteome</keyword>
<organism evidence="2 3">
    <name type="scientific">Streptomyces glebosus</name>
    <dbReference type="NCBI Taxonomy" id="249580"/>
    <lineage>
        <taxon>Bacteria</taxon>
        <taxon>Bacillati</taxon>
        <taxon>Actinomycetota</taxon>
        <taxon>Actinomycetes</taxon>
        <taxon>Kitasatosporales</taxon>
        <taxon>Streptomycetaceae</taxon>
        <taxon>Streptomyces</taxon>
    </lineage>
</organism>
<comment type="caution">
    <text evidence="2">The sequence shown here is derived from an EMBL/GenBank/DDBJ whole genome shotgun (WGS) entry which is preliminary data.</text>
</comment>
<accession>A0A640STD7</accession>
<dbReference type="AlphaFoldDB" id="A0A640STD7"/>
<evidence type="ECO:0000256" key="1">
    <source>
        <dbReference type="SAM" id="MobiDB-lite"/>
    </source>
</evidence>
<name>A0A640STD7_9ACTN</name>
<evidence type="ECO:0000313" key="2">
    <source>
        <dbReference type="EMBL" id="GFE13376.1"/>
    </source>
</evidence>
<proteinExistence type="predicted"/>
<gene>
    <name evidence="2" type="ORF">Sgleb_14230</name>
</gene>
<dbReference type="EMBL" id="BLIO01000001">
    <property type="protein sequence ID" value="GFE13376.1"/>
    <property type="molecule type" value="Genomic_DNA"/>
</dbReference>
<sequence>MVKAAGDEAAGQVDGNKPRSGSEGPLSAAGTAPAAWHSTMPKA</sequence>
<dbReference type="RefSeq" id="WP_268256963.1">
    <property type="nucleotide sequence ID" value="NZ_BLIO01000001.1"/>
</dbReference>
<feature type="region of interest" description="Disordered" evidence="1">
    <location>
        <begin position="1"/>
        <end position="43"/>
    </location>
</feature>